<keyword evidence="22" id="KW-1185">Reference proteome</keyword>
<dbReference type="InterPro" id="IPR032807">
    <property type="entry name" value="GNVR"/>
</dbReference>
<dbReference type="RefSeq" id="WP_138348560.1">
    <property type="nucleotide sequence ID" value="NZ_SROY01000002.1"/>
</dbReference>
<evidence type="ECO:0000256" key="1">
    <source>
        <dbReference type="ARBA" id="ARBA00004429"/>
    </source>
</evidence>
<dbReference type="Gene3D" id="3.40.50.300">
    <property type="entry name" value="P-loop containing nucleotide triphosphate hydrolases"/>
    <property type="match status" value="1"/>
</dbReference>
<evidence type="ECO:0000259" key="19">
    <source>
        <dbReference type="Pfam" id="PF13614"/>
    </source>
</evidence>
<dbReference type="GO" id="GO:0004715">
    <property type="term" value="F:non-membrane spanning protein tyrosine kinase activity"/>
    <property type="evidence" value="ECO:0007669"/>
    <property type="project" value="UniProtKB-EC"/>
</dbReference>
<dbReference type="InterPro" id="IPR025669">
    <property type="entry name" value="AAA_dom"/>
</dbReference>
<keyword evidence="14" id="KW-0829">Tyrosine-protein kinase</keyword>
<dbReference type="FunFam" id="3.40.50.300:FF:000527">
    <property type="entry name" value="Tyrosine-protein kinase etk"/>
    <property type="match status" value="1"/>
</dbReference>
<dbReference type="Proteomes" id="UP000308508">
    <property type="component" value="Unassembled WGS sequence"/>
</dbReference>
<accession>A0A5R9PFN3</accession>
<evidence type="ECO:0000256" key="4">
    <source>
        <dbReference type="ARBA" id="ARBA00011903"/>
    </source>
</evidence>
<dbReference type="InterPro" id="IPR050445">
    <property type="entry name" value="Bact_polysacc_biosynth/exp"/>
</dbReference>
<keyword evidence="5" id="KW-1003">Cell membrane</keyword>
<keyword evidence="8 17" id="KW-0812">Transmembrane</keyword>
<evidence type="ECO:0000256" key="17">
    <source>
        <dbReference type="SAM" id="Phobius"/>
    </source>
</evidence>
<feature type="domain" description="Tyrosine-protein kinase G-rich" evidence="20">
    <location>
        <begin position="423"/>
        <end position="493"/>
    </location>
</feature>
<feature type="domain" description="AAA" evidence="19">
    <location>
        <begin position="570"/>
        <end position="698"/>
    </location>
</feature>
<organism evidence="21 22">
    <name type="scientific">Thermomonas fusca</name>
    <dbReference type="NCBI Taxonomy" id="215690"/>
    <lineage>
        <taxon>Bacteria</taxon>
        <taxon>Pseudomonadati</taxon>
        <taxon>Pseudomonadota</taxon>
        <taxon>Gammaproteobacteria</taxon>
        <taxon>Lysobacterales</taxon>
        <taxon>Lysobacteraceae</taxon>
        <taxon>Thermomonas</taxon>
    </lineage>
</organism>
<dbReference type="EC" id="2.7.10.2" evidence="4"/>
<dbReference type="GO" id="GO:0005524">
    <property type="term" value="F:ATP binding"/>
    <property type="evidence" value="ECO:0007669"/>
    <property type="project" value="UniProtKB-KW"/>
</dbReference>
<feature type="transmembrane region" description="Helical" evidence="17">
    <location>
        <begin position="472"/>
        <end position="494"/>
    </location>
</feature>
<evidence type="ECO:0000259" key="20">
    <source>
        <dbReference type="Pfam" id="PF13807"/>
    </source>
</evidence>
<comment type="catalytic activity">
    <reaction evidence="15">
        <text>L-tyrosyl-[protein] + ATP = O-phospho-L-tyrosyl-[protein] + ADP + H(+)</text>
        <dbReference type="Rhea" id="RHEA:10596"/>
        <dbReference type="Rhea" id="RHEA-COMP:10136"/>
        <dbReference type="Rhea" id="RHEA-COMP:20101"/>
        <dbReference type="ChEBI" id="CHEBI:15378"/>
        <dbReference type="ChEBI" id="CHEBI:30616"/>
        <dbReference type="ChEBI" id="CHEBI:46858"/>
        <dbReference type="ChEBI" id="CHEBI:61978"/>
        <dbReference type="ChEBI" id="CHEBI:456216"/>
        <dbReference type="EC" id="2.7.10.2"/>
    </reaction>
</comment>
<feature type="coiled-coil region" evidence="16">
    <location>
        <begin position="248"/>
        <end position="313"/>
    </location>
</feature>
<evidence type="ECO:0000256" key="9">
    <source>
        <dbReference type="ARBA" id="ARBA00022741"/>
    </source>
</evidence>
<comment type="caution">
    <text evidence="21">The sequence shown here is derived from an EMBL/GenBank/DDBJ whole genome shotgun (WGS) entry which is preliminary data.</text>
</comment>
<evidence type="ECO:0000256" key="5">
    <source>
        <dbReference type="ARBA" id="ARBA00022475"/>
    </source>
</evidence>
<dbReference type="SUPFAM" id="SSF52540">
    <property type="entry name" value="P-loop containing nucleoside triphosphate hydrolases"/>
    <property type="match status" value="1"/>
</dbReference>
<evidence type="ECO:0000256" key="12">
    <source>
        <dbReference type="ARBA" id="ARBA00022989"/>
    </source>
</evidence>
<dbReference type="Pfam" id="PF02706">
    <property type="entry name" value="Wzz"/>
    <property type="match status" value="1"/>
</dbReference>
<dbReference type="Pfam" id="PF13614">
    <property type="entry name" value="AAA_31"/>
    <property type="match status" value="1"/>
</dbReference>
<evidence type="ECO:0000256" key="2">
    <source>
        <dbReference type="ARBA" id="ARBA00007316"/>
    </source>
</evidence>
<dbReference type="PANTHER" id="PTHR32309:SF13">
    <property type="entry name" value="FERRIC ENTEROBACTIN TRANSPORT PROTEIN FEPE"/>
    <property type="match status" value="1"/>
</dbReference>
<dbReference type="InterPro" id="IPR005702">
    <property type="entry name" value="Wzc-like_C"/>
</dbReference>
<evidence type="ECO:0000256" key="8">
    <source>
        <dbReference type="ARBA" id="ARBA00022692"/>
    </source>
</evidence>
<evidence type="ECO:0000313" key="22">
    <source>
        <dbReference type="Proteomes" id="UP000308508"/>
    </source>
</evidence>
<evidence type="ECO:0000256" key="11">
    <source>
        <dbReference type="ARBA" id="ARBA00022840"/>
    </source>
</evidence>
<proteinExistence type="inferred from homology"/>
<comment type="similarity">
    <text evidence="2">Belongs to the CpsD/CapB family.</text>
</comment>
<evidence type="ECO:0000256" key="7">
    <source>
        <dbReference type="ARBA" id="ARBA00022679"/>
    </source>
</evidence>
<dbReference type="STRING" id="1123377.GCA_000423885_00312"/>
<evidence type="ECO:0000256" key="10">
    <source>
        <dbReference type="ARBA" id="ARBA00022777"/>
    </source>
</evidence>
<comment type="subcellular location">
    <subcellularLocation>
        <location evidence="1">Cell inner membrane</location>
        <topology evidence="1">Multi-pass membrane protein</topology>
    </subcellularLocation>
</comment>
<dbReference type="PANTHER" id="PTHR32309">
    <property type="entry name" value="TYROSINE-PROTEIN KINASE"/>
    <property type="match status" value="1"/>
</dbReference>
<evidence type="ECO:0000256" key="15">
    <source>
        <dbReference type="ARBA" id="ARBA00051245"/>
    </source>
</evidence>
<sequence length="762" mass="82702">MTDENLPAGPANDNRGLPARAEAGRVDLHRGGTALVLEAQEERRDDDEIDLLAYWRILVKRRRLIASVLAGVVALALLATLTATPIYRATTVLQLDKDGIQVVQVDGIQPGDDRGFDPSFLQTQYELIKSRSLAERVANELGLDQAALDRLSEPGWLGRMLALLKPKGKQEERNQASASGTDAATELRDAAKLVGDNLSIEPVRNSRLVKINFDSPSPQFSARAANAIAEGYIASGLERRFGASSYAKTYLEDQLKLTKAKLEDSERKLVQFAQQENLINTGENGQSLAVQNLTQLNAALAAAQDQRIRAQARWRQASSGAMPADMIGNSNIRVLQQEKGQLQSQYQLKLQTFKPDYPEMLQLKSQIDELNRQIARETGGVRASVKAEYDAAAAQEQMLTQQIATLRTQALDVDGRSIQYNILKREVDTNRQLYDGLLQRFKEVGVAGDMRANNISIIDRAEVPRWRFKPNLTLNLAIGLLLGAMLGVLAAFLLEFLDDTIKTPDDVEHKLKLPVLGIIPKLGPKENLGEVALDTQSSFSEAYRSVRTALQFATDHGVPKSLLVTSSGPGEGKSTTALALARNLTQLGKRVLLVDADLRKPSLHKTLGLKAESGLSHLLAGGCTFGAAVQRTDDERLHVILAGPLPPNPAELLSGSKLVSLLTVGAERYDHVIIDGPPVLGLADAPILANAIDGTLLVVNSAKTKIGAAQAALKRLYVARARILGGLLTKYDARAAGYGYGYGYGGAYAYYSYGDKPRLTKG</sequence>
<keyword evidence="6" id="KW-0997">Cell inner membrane</keyword>
<feature type="transmembrane region" description="Helical" evidence="17">
    <location>
        <begin position="64"/>
        <end position="87"/>
    </location>
</feature>
<dbReference type="Pfam" id="PF13807">
    <property type="entry name" value="GNVR"/>
    <property type="match status" value="1"/>
</dbReference>
<evidence type="ECO:0000256" key="3">
    <source>
        <dbReference type="ARBA" id="ARBA00008883"/>
    </source>
</evidence>
<dbReference type="GO" id="GO:0005886">
    <property type="term" value="C:plasma membrane"/>
    <property type="evidence" value="ECO:0007669"/>
    <property type="project" value="UniProtKB-SubCell"/>
</dbReference>
<dbReference type="NCBIfam" id="TIGR01007">
    <property type="entry name" value="eps_fam"/>
    <property type="match status" value="1"/>
</dbReference>
<dbReference type="AlphaFoldDB" id="A0A5R9PFN3"/>
<feature type="domain" description="Polysaccharide chain length determinant N-terminal" evidence="18">
    <location>
        <begin position="47"/>
        <end position="141"/>
    </location>
</feature>
<reference evidence="21 22" key="1">
    <citation type="submission" date="2019-04" db="EMBL/GenBank/DDBJ databases">
        <authorList>
            <person name="Grouzdev D.S."/>
            <person name="Nazina T.N."/>
        </authorList>
    </citation>
    <scope>NUCLEOTIDE SEQUENCE [LARGE SCALE GENOMIC DNA]</scope>
    <source>
        <strain evidence="21 22">SHC 3-19</strain>
    </source>
</reference>
<evidence type="ECO:0000259" key="18">
    <source>
        <dbReference type="Pfam" id="PF02706"/>
    </source>
</evidence>
<dbReference type="CDD" id="cd05387">
    <property type="entry name" value="BY-kinase"/>
    <property type="match status" value="1"/>
</dbReference>
<protein>
    <recommendedName>
        <fullName evidence="4">non-specific protein-tyrosine kinase</fullName>
        <ecNumber evidence="4">2.7.10.2</ecNumber>
    </recommendedName>
</protein>
<name>A0A5R9PFN3_9GAMM</name>
<comment type="similarity">
    <text evidence="3">Belongs to the etk/wzc family.</text>
</comment>
<dbReference type="EMBL" id="SROY01000002">
    <property type="protein sequence ID" value="TLX22275.1"/>
    <property type="molecule type" value="Genomic_DNA"/>
</dbReference>
<dbReference type="GO" id="GO:0042802">
    <property type="term" value="F:identical protein binding"/>
    <property type="evidence" value="ECO:0007669"/>
    <property type="project" value="UniProtKB-ARBA"/>
</dbReference>
<dbReference type="InterPro" id="IPR003856">
    <property type="entry name" value="LPS_length_determ_N"/>
</dbReference>
<keyword evidence="9" id="KW-0547">Nucleotide-binding</keyword>
<keyword evidence="12 17" id="KW-1133">Transmembrane helix</keyword>
<evidence type="ECO:0000256" key="13">
    <source>
        <dbReference type="ARBA" id="ARBA00023136"/>
    </source>
</evidence>
<dbReference type="InterPro" id="IPR027417">
    <property type="entry name" value="P-loop_NTPase"/>
</dbReference>
<evidence type="ECO:0000313" key="21">
    <source>
        <dbReference type="EMBL" id="TLX22275.1"/>
    </source>
</evidence>
<gene>
    <name evidence="21" type="ORF">E5S66_07130</name>
</gene>
<keyword evidence="11" id="KW-0067">ATP-binding</keyword>
<evidence type="ECO:0000256" key="16">
    <source>
        <dbReference type="SAM" id="Coils"/>
    </source>
</evidence>
<keyword evidence="10 21" id="KW-0418">Kinase</keyword>
<evidence type="ECO:0000256" key="14">
    <source>
        <dbReference type="ARBA" id="ARBA00023137"/>
    </source>
</evidence>
<keyword evidence="7 21" id="KW-0808">Transferase</keyword>
<evidence type="ECO:0000256" key="6">
    <source>
        <dbReference type="ARBA" id="ARBA00022519"/>
    </source>
</evidence>
<keyword evidence="16" id="KW-0175">Coiled coil</keyword>
<keyword evidence="13 17" id="KW-0472">Membrane</keyword>